<keyword evidence="2" id="KW-0677">Repeat</keyword>
<evidence type="ECO:0000256" key="5">
    <source>
        <dbReference type="SAM" id="MobiDB-lite"/>
    </source>
</evidence>
<keyword evidence="4" id="KW-0325">Glycoprotein</keyword>
<evidence type="ECO:0000256" key="6">
    <source>
        <dbReference type="SAM" id="Phobius"/>
    </source>
</evidence>
<dbReference type="EMBL" id="JAIFTL010000024">
    <property type="protein sequence ID" value="KAG9326226.1"/>
    <property type="molecule type" value="Genomic_DNA"/>
</dbReference>
<evidence type="ECO:0000313" key="8">
    <source>
        <dbReference type="EMBL" id="KAG9326226.1"/>
    </source>
</evidence>
<dbReference type="GO" id="GO:0005829">
    <property type="term" value="C:cytosol"/>
    <property type="evidence" value="ECO:0007669"/>
    <property type="project" value="GOC"/>
</dbReference>
<dbReference type="CDD" id="cd15482">
    <property type="entry name" value="Sialidase_non-viral"/>
    <property type="match status" value="1"/>
</dbReference>
<evidence type="ECO:0000313" key="9">
    <source>
        <dbReference type="Proteomes" id="UP000717515"/>
    </source>
</evidence>
<dbReference type="Gene3D" id="2.130.10.10">
    <property type="entry name" value="YVTN repeat-like/Quinoprotein amine dehydrogenase"/>
    <property type="match status" value="2"/>
</dbReference>
<dbReference type="GO" id="GO:0006623">
    <property type="term" value="P:protein targeting to vacuole"/>
    <property type="evidence" value="ECO:0007669"/>
    <property type="project" value="TreeGrafter"/>
</dbReference>
<protein>
    <recommendedName>
        <fullName evidence="7">VPS10 domain-containing protein</fullName>
    </recommendedName>
</protein>
<sequence length="2221" mass="249255">MDASWRPACVADDHDPQLRQDKTRHPRSCSSAQRSLLARISTSVLVIACGLALAAMPVLAAPSDPIVGETLFDSAPRQLVYFADSPVILIHDRALNVHRSEDEGKTWNAIRGVPENKASKVVMHPFDPKTAFILSRDKVHYRTTDQGATWTSFETDLRPIEEANVFSFHAMRPNWILIAGEYCDDRGRCHAETFYTKDGFQTRPKKLLAYTHKCEWAISSKTFDEAPTELVHCLEFKMRVDGSTSFDDIHFVKSQDFFETKEVVFLGSGDLSAIIDFETREMFLLAVEKHIKTGDVSLYVSTDAKTWNKANFPQPANLRQDSYTILESTSYSLIVDVKASPEDSFGSLMLSNSDGTYFVRSMQHTNRNREGYVDFEKVQNIDGVYIVNTVSNHASSPRGDDEKRLQTQITFEAGATWQFIKPPDTRPGGGRHSCSPNTDGSCSLHLHSFTSARQTPPIFSSKAAPGVVMGVGSVGPYLLPWEDCDTYLSEDGGITWKPALERPHRYEFGDMGGLIVAVKDDGMAGSFFQYSADRGETWHRYDFGVNIRPVELFSDPESTSQTFLLFAKSGEKFAGYRLDLSRIYGRKCELNENNVDRSDYEKWFARNVRDNPDCLMGVKTAYWRRKATAECMVQESFKDPIKKEEVCPCTDEDFECDFNFVLKDGVCVQDGKEVMRDGTCKKAGDTYLGSSGYRKVPGNSCDSERGIKKDEPKTKACTEETIPTDITHTINKFDSPMLGGFHYFLKSSVVLLQTTSLQVWRSVDDGSNWSRILEDAGHIQGVFMHDENEKQVYLFTEKNVYVSRDRGEKFDKHDLPAPPNKFGFPLVDFHPDSDKNDWLLYLGQEPSDCFTTLYRTQNAGRSWAKVDTWVDKAVYASHRKLDMPDHGIYSMAWKKPMPANACQNDVISTDANPLQMVYMRDTEAQRLVHFDHVVQFYVVESFLAVAVEVNGDFILHVSVNGYKFSKAVFPPNIRVDKNGFTVLQSTTGSLVVDVAKTIVEGREHGRLFKSNSDGVYFSLQLDNTNRNDLQLVDWEKIGGIEGVILANQVINTASLAKDGMKHIRSMISFNDGGSWLPIPAPAGSDCSGDECHLHLHSVTDYDGPGAVFSAPSSVGLVMGVGNVGGHLLPVEKSQTYLSRDAGKTWKKVSDTRNLYEFGDEGGVLVLADPSVPTQEVSFSYDFGTTWQKAAFASTPVLIRTLTTEPTSHTSKITVTGRYVTEDQVSIVSTLDFNNRRDCVLDKGNAEKSDFEKWSPYGNDDDRCILGRDVVYWRRKPDRTCRVNDNDGVPDMEQTNCKCSGRDFECDVGFFMVDGGCQRLGHDPEKPQKCEGTYMARSGFRKIAASVCKDGLDLENKKVERQCGSKKPVESKVSTFDYRYVHGQDTVFYFPDSDVVMMKVETHVYLSDNDGKDWREVAVDGIITGLQRHPYFKSTAVIGTSGRTQHLTQDRGVNWDPLQLPLESAATSLQLNTWSFHPTEPEWMIFLGETGCRYGDRDDNCHAEAFYTTNSGKSWHSLATWVRSCSWSRDTNFKLVNVQGIYCEEYADKSVSQKNLQSLNTPVQLVYSDDFRRTHKVLFESVVGFAIYSDYLIAAEYVQSQRALRVAISLDGVTFNLAHYPHNVDVVNPAYTVLDSTTKSVFMAINAVDRKGSKAGNLFTSNSDGTYFSLSRKFVSESDYGNVDFEKMQGIEGVALLNEVINPNEARQGSKKQLRSMITVDNGNSWATINAPQSDVGNKPYKDCLNTECSLHLHNYLDRKHVEDLFSSSSIPGMSIGVGNVGKMLGEYAEGSTYLTRDGGHSWKEILSGPHQYDFGDHGSIILLIKDDEVPTDHVIYSLDHGQTFQQYAFTTEKVIVKDIVTKSNGIGKSFLLFAVPPAGSSSYAKQLIYQIDFSGLDYPTCKLDLNDEANDDFERWSLADLRGEQCMFGRKVEYFRRIENRQCFVGELEVNPRQIEQNCQCTAKDFECDFNYEPDDNGKCVLISGAKPVALNEKDVCDALPEDQDSYYESIGYRKMALSSCVGDHELRGIKRRCPGRGKGIGFFGIVGILLASASGAYLVLWLLRRYKGYLTGRGSFIQLGNDVYDQIHLPRSSSLPTMNMPSMRVPRSFSRASLGRFRVPDVVHQAWDKISGAAASIMPNRLRRAFGGRSGYRYQNLSQEPGEVIMDDYFDHYLDDDDEDNTLGADGLLGHGDGLQDAQERYRDESEDDDREDDELDSRV</sequence>
<evidence type="ECO:0000256" key="2">
    <source>
        <dbReference type="ARBA" id="ARBA00022737"/>
    </source>
</evidence>
<dbReference type="SMART" id="SM00602">
    <property type="entry name" value="VPS10"/>
    <property type="match status" value="3"/>
</dbReference>
<evidence type="ECO:0000256" key="3">
    <source>
        <dbReference type="ARBA" id="ARBA00023136"/>
    </source>
</evidence>
<dbReference type="GO" id="GO:0016020">
    <property type="term" value="C:membrane"/>
    <property type="evidence" value="ECO:0007669"/>
    <property type="project" value="UniProtKB-SubCell"/>
</dbReference>
<keyword evidence="3 6" id="KW-0472">Membrane</keyword>
<dbReference type="Pfam" id="PF15901">
    <property type="entry name" value="Sortilin_C"/>
    <property type="match status" value="3"/>
</dbReference>
<comment type="caution">
    <text evidence="8">The sequence shown here is derived from an EMBL/GenBank/DDBJ whole genome shotgun (WGS) entry which is preliminary data.</text>
</comment>
<dbReference type="InterPro" id="IPR015943">
    <property type="entry name" value="WD40/YVTN_repeat-like_dom_sf"/>
</dbReference>
<comment type="subcellular location">
    <subcellularLocation>
        <location evidence="1">Membrane</location>
    </subcellularLocation>
</comment>
<accession>A0A9P8D0X3</accession>
<evidence type="ECO:0000259" key="7">
    <source>
        <dbReference type="SMART" id="SM00602"/>
    </source>
</evidence>
<dbReference type="Gene3D" id="3.30.60.270">
    <property type="match status" value="3"/>
</dbReference>
<feature type="domain" description="VPS10" evidence="7">
    <location>
        <begin position="748"/>
        <end position="1367"/>
    </location>
</feature>
<dbReference type="PANTHER" id="PTHR12106:SF27">
    <property type="entry name" value="SORTILIN-RELATED RECEPTOR"/>
    <property type="match status" value="1"/>
</dbReference>
<dbReference type="Gene3D" id="2.10.70.80">
    <property type="match status" value="3"/>
</dbReference>
<dbReference type="InterPro" id="IPR031778">
    <property type="entry name" value="Sortilin_N"/>
</dbReference>
<dbReference type="GO" id="GO:0006895">
    <property type="term" value="P:Golgi to endosome transport"/>
    <property type="evidence" value="ECO:0007669"/>
    <property type="project" value="TreeGrafter"/>
</dbReference>
<dbReference type="Proteomes" id="UP000717515">
    <property type="component" value="Unassembled WGS sequence"/>
</dbReference>
<name>A0A9P8D0X3_MORAP</name>
<evidence type="ECO:0000256" key="4">
    <source>
        <dbReference type="ARBA" id="ARBA00023180"/>
    </source>
</evidence>
<dbReference type="GO" id="GO:0006896">
    <property type="term" value="P:Golgi to vacuole transport"/>
    <property type="evidence" value="ECO:0007669"/>
    <property type="project" value="TreeGrafter"/>
</dbReference>
<feature type="domain" description="VPS10" evidence="7">
    <location>
        <begin position="1392"/>
        <end position="2039"/>
    </location>
</feature>
<evidence type="ECO:0000256" key="1">
    <source>
        <dbReference type="ARBA" id="ARBA00004370"/>
    </source>
</evidence>
<keyword evidence="6" id="KW-0812">Transmembrane</keyword>
<dbReference type="InterPro" id="IPR006581">
    <property type="entry name" value="VPS10"/>
</dbReference>
<dbReference type="Pfam" id="PF15902">
    <property type="entry name" value="Sortilin-Vps10"/>
    <property type="match status" value="3"/>
</dbReference>
<proteinExistence type="predicted"/>
<feature type="transmembrane region" description="Helical" evidence="6">
    <location>
        <begin position="36"/>
        <end position="60"/>
    </location>
</feature>
<dbReference type="SUPFAM" id="SSF110296">
    <property type="entry name" value="Oligoxyloglucan reducing end-specific cellobiohydrolase"/>
    <property type="match status" value="3"/>
</dbReference>
<keyword evidence="6" id="KW-1133">Transmembrane helix</keyword>
<reference evidence="8" key="1">
    <citation type="submission" date="2021-07" db="EMBL/GenBank/DDBJ databases">
        <title>Draft genome of Mortierella alpina, strain LL118, isolated from an aspen leaf litter sample.</title>
        <authorList>
            <person name="Yang S."/>
            <person name="Vinatzer B.A."/>
        </authorList>
    </citation>
    <scope>NUCLEOTIDE SEQUENCE</scope>
    <source>
        <strain evidence="8">LL118</strain>
    </source>
</reference>
<dbReference type="GO" id="GO:0005794">
    <property type="term" value="C:Golgi apparatus"/>
    <property type="evidence" value="ECO:0007669"/>
    <property type="project" value="TreeGrafter"/>
</dbReference>
<dbReference type="InterPro" id="IPR031777">
    <property type="entry name" value="Sortilin_C"/>
</dbReference>
<feature type="compositionally biased region" description="Acidic residues" evidence="5">
    <location>
        <begin position="2206"/>
        <end position="2221"/>
    </location>
</feature>
<feature type="transmembrane region" description="Helical" evidence="6">
    <location>
        <begin position="2041"/>
        <end position="2064"/>
    </location>
</feature>
<dbReference type="InterPro" id="IPR050310">
    <property type="entry name" value="VPS10-sortilin"/>
</dbReference>
<gene>
    <name evidence="8" type="ORF">KVV02_001110</name>
</gene>
<feature type="region of interest" description="Disordered" evidence="5">
    <location>
        <begin position="2182"/>
        <end position="2221"/>
    </location>
</feature>
<feature type="domain" description="VPS10" evidence="7">
    <location>
        <begin position="86"/>
        <end position="722"/>
    </location>
</feature>
<organism evidence="8 9">
    <name type="scientific">Mortierella alpina</name>
    <name type="common">Oleaginous fungus</name>
    <name type="synonym">Mortierella renispora</name>
    <dbReference type="NCBI Taxonomy" id="64518"/>
    <lineage>
        <taxon>Eukaryota</taxon>
        <taxon>Fungi</taxon>
        <taxon>Fungi incertae sedis</taxon>
        <taxon>Mucoromycota</taxon>
        <taxon>Mortierellomycotina</taxon>
        <taxon>Mortierellomycetes</taxon>
        <taxon>Mortierellales</taxon>
        <taxon>Mortierellaceae</taxon>
        <taxon>Mortierella</taxon>
    </lineage>
</organism>
<dbReference type="PANTHER" id="PTHR12106">
    <property type="entry name" value="SORTILIN RELATED"/>
    <property type="match status" value="1"/>
</dbReference>